<evidence type="ECO:0000256" key="4">
    <source>
        <dbReference type="ARBA" id="ARBA00022839"/>
    </source>
</evidence>
<accession>A0A286ENN0</accession>
<name>A0A286ENN0_9NEIS</name>
<evidence type="ECO:0000313" key="10">
    <source>
        <dbReference type="Proteomes" id="UP000219669"/>
    </source>
</evidence>
<gene>
    <name evidence="5" type="primary">xseA</name>
    <name evidence="9" type="ORF">SAMN02746062_02206</name>
</gene>
<dbReference type="InterPro" id="IPR025824">
    <property type="entry name" value="OB-fold_nuc-bd_dom"/>
</dbReference>
<comment type="catalytic activity">
    <reaction evidence="5 6">
        <text>Exonucleolytic cleavage in either 5'- to 3'- or 3'- to 5'-direction to yield nucleoside 5'-phosphates.</text>
        <dbReference type="EC" id="3.1.11.6"/>
    </reaction>
</comment>
<dbReference type="GO" id="GO:0005737">
    <property type="term" value="C:cytoplasm"/>
    <property type="evidence" value="ECO:0007669"/>
    <property type="project" value="UniProtKB-SubCell"/>
</dbReference>
<keyword evidence="1 5" id="KW-0963">Cytoplasm</keyword>
<keyword evidence="3 5" id="KW-0378">Hydrolase</keyword>
<dbReference type="CDD" id="cd04489">
    <property type="entry name" value="ExoVII_LU_OBF"/>
    <property type="match status" value="1"/>
</dbReference>
<feature type="domain" description="OB-fold nucleic acid binding" evidence="8">
    <location>
        <begin position="12"/>
        <end position="104"/>
    </location>
</feature>
<comment type="similarity">
    <text evidence="5 6">Belongs to the XseA family.</text>
</comment>
<dbReference type="NCBIfam" id="TIGR00237">
    <property type="entry name" value="xseA"/>
    <property type="match status" value="1"/>
</dbReference>
<evidence type="ECO:0000313" key="9">
    <source>
        <dbReference type="EMBL" id="SOD72531.1"/>
    </source>
</evidence>
<evidence type="ECO:0000256" key="2">
    <source>
        <dbReference type="ARBA" id="ARBA00022722"/>
    </source>
</evidence>
<dbReference type="EMBL" id="OCNF01000031">
    <property type="protein sequence ID" value="SOD72531.1"/>
    <property type="molecule type" value="Genomic_DNA"/>
</dbReference>
<dbReference type="Proteomes" id="UP000219669">
    <property type="component" value="Unassembled WGS sequence"/>
</dbReference>
<dbReference type="HAMAP" id="MF_00378">
    <property type="entry name" value="Exonuc_7_L"/>
    <property type="match status" value="1"/>
</dbReference>
<dbReference type="GO" id="GO:0003676">
    <property type="term" value="F:nucleic acid binding"/>
    <property type="evidence" value="ECO:0007669"/>
    <property type="project" value="InterPro"/>
</dbReference>
<evidence type="ECO:0000256" key="6">
    <source>
        <dbReference type="RuleBase" id="RU004355"/>
    </source>
</evidence>
<dbReference type="Pfam" id="PF13742">
    <property type="entry name" value="tRNA_anti_2"/>
    <property type="match status" value="1"/>
</dbReference>
<evidence type="ECO:0000256" key="3">
    <source>
        <dbReference type="ARBA" id="ARBA00022801"/>
    </source>
</evidence>
<protein>
    <recommendedName>
        <fullName evidence="5">Exodeoxyribonuclease 7 large subunit</fullName>
        <ecNumber evidence="5">3.1.11.6</ecNumber>
    </recommendedName>
    <alternativeName>
        <fullName evidence="5">Exodeoxyribonuclease VII large subunit</fullName>
        <shortName evidence="5">Exonuclease VII large subunit</shortName>
    </alternativeName>
</protein>
<dbReference type="GO" id="GO:0008855">
    <property type="term" value="F:exodeoxyribonuclease VII activity"/>
    <property type="evidence" value="ECO:0007669"/>
    <property type="project" value="UniProtKB-UniRule"/>
</dbReference>
<dbReference type="Pfam" id="PF02601">
    <property type="entry name" value="Exonuc_VII_L"/>
    <property type="match status" value="1"/>
</dbReference>
<proteinExistence type="inferred from homology"/>
<comment type="function">
    <text evidence="5">Bidirectionally degrades single-stranded DNA into large acid-insoluble oligonucleotides, which are then degraded further into small acid-soluble oligonucleotides.</text>
</comment>
<dbReference type="GO" id="GO:0006308">
    <property type="term" value="P:DNA catabolic process"/>
    <property type="evidence" value="ECO:0007669"/>
    <property type="project" value="UniProtKB-UniRule"/>
</dbReference>
<dbReference type="PANTHER" id="PTHR30008">
    <property type="entry name" value="EXODEOXYRIBONUCLEASE 7 LARGE SUBUNIT"/>
    <property type="match status" value="1"/>
</dbReference>
<dbReference type="EC" id="3.1.11.6" evidence="5"/>
<comment type="subunit">
    <text evidence="5">Heterooligomer composed of large and small subunits.</text>
</comment>
<keyword evidence="2 5" id="KW-0540">Nuclease</keyword>
<dbReference type="GO" id="GO:0009318">
    <property type="term" value="C:exodeoxyribonuclease VII complex"/>
    <property type="evidence" value="ECO:0007669"/>
    <property type="project" value="UniProtKB-UniRule"/>
</dbReference>
<evidence type="ECO:0000259" key="7">
    <source>
        <dbReference type="Pfam" id="PF02601"/>
    </source>
</evidence>
<evidence type="ECO:0000259" key="8">
    <source>
        <dbReference type="Pfam" id="PF13742"/>
    </source>
</evidence>
<dbReference type="AlphaFoldDB" id="A0A286ENN0"/>
<dbReference type="InterPro" id="IPR020579">
    <property type="entry name" value="Exonuc_VII_lsu_C"/>
</dbReference>
<comment type="subcellular location">
    <subcellularLocation>
        <location evidence="5 6">Cytoplasm</location>
    </subcellularLocation>
</comment>
<sequence>MLDLLSAPTVALSVSELNEIATTLLDGQLSGLWIAGEVGNLTRASSGHHYFVLKDAHAQIRCAMFKHVVARLPTPLREGAQIEIRGKVGIYAARGEFQIAVQEVRQIGAGVLHIQFEQLKNRLQNEGLFQIERKKSLPEMPQKIGIVTSLAAAALRDVVSTLRRRAPHLTLCVYPTAVQGAGSSQQIAQAIEMANVRREVDVLIVCRGGGSLEDLWAFNEESTVRAISGSQIPIVCGVGHETDFTLSDMAADVRAPTPTAAAELVSPSREQYVQILRQQHLILQKNVQQLYQRHSQTLDDLAQQLQRHHPKQHHMAQRQALNDYQQRLQHAMQHHIQQQWQRLHHHTAHLEAVSPLSVLRRGFAVASDSKGKVVRQAHSLKTGQKLTLRFADDTCQVQVLPQQQQDLFD</sequence>
<feature type="domain" description="Exonuclease VII large subunit C-terminal" evidence="7">
    <location>
        <begin position="128"/>
        <end position="344"/>
    </location>
</feature>
<evidence type="ECO:0000256" key="1">
    <source>
        <dbReference type="ARBA" id="ARBA00022490"/>
    </source>
</evidence>
<organism evidence="9 10">
    <name type="scientific">Alysiella filiformis DSM 16848</name>
    <dbReference type="NCBI Taxonomy" id="1120981"/>
    <lineage>
        <taxon>Bacteria</taxon>
        <taxon>Pseudomonadati</taxon>
        <taxon>Pseudomonadota</taxon>
        <taxon>Betaproteobacteria</taxon>
        <taxon>Neisseriales</taxon>
        <taxon>Neisseriaceae</taxon>
        <taxon>Alysiella</taxon>
    </lineage>
</organism>
<keyword evidence="10" id="KW-1185">Reference proteome</keyword>
<dbReference type="PANTHER" id="PTHR30008:SF0">
    <property type="entry name" value="EXODEOXYRIBONUCLEASE 7 LARGE SUBUNIT"/>
    <property type="match status" value="1"/>
</dbReference>
<keyword evidence="4 5" id="KW-0269">Exonuclease</keyword>
<dbReference type="InterPro" id="IPR003753">
    <property type="entry name" value="Exonuc_VII_L"/>
</dbReference>
<evidence type="ECO:0000256" key="5">
    <source>
        <dbReference type="HAMAP-Rule" id="MF_00378"/>
    </source>
</evidence>
<reference evidence="9 10" key="1">
    <citation type="submission" date="2017-09" db="EMBL/GenBank/DDBJ databases">
        <authorList>
            <person name="Ehlers B."/>
            <person name="Leendertz F.H."/>
        </authorList>
    </citation>
    <scope>NUCLEOTIDE SEQUENCE [LARGE SCALE GENOMIC DNA]</scope>
    <source>
        <strain evidence="9 10">DSM 16848</strain>
    </source>
</reference>